<evidence type="ECO:0000256" key="5">
    <source>
        <dbReference type="ARBA" id="ARBA00022840"/>
    </source>
</evidence>
<reference evidence="9" key="1">
    <citation type="submission" date="2009-12" db="EMBL/GenBank/DDBJ databases">
        <authorList>
            <person name="Kielak A."/>
            <person name="van Veen J.A."/>
            <person name="Kowalchuk G.A."/>
        </authorList>
    </citation>
    <scope>NUCLEOTIDE SEQUENCE</scope>
</reference>
<evidence type="ECO:0000259" key="8">
    <source>
        <dbReference type="Pfam" id="PF01467"/>
    </source>
</evidence>
<dbReference type="GO" id="GO:0016779">
    <property type="term" value="F:nucleotidyltransferase activity"/>
    <property type="evidence" value="ECO:0007669"/>
    <property type="project" value="UniProtKB-KW"/>
</dbReference>
<dbReference type="PANTHER" id="PTHR43793:SF2">
    <property type="entry name" value="BIFUNCTIONAL PROTEIN HLDE"/>
    <property type="match status" value="1"/>
</dbReference>
<dbReference type="Gene3D" id="3.40.50.620">
    <property type="entry name" value="HUPs"/>
    <property type="match status" value="1"/>
</dbReference>
<name>E3T602_9BACT</name>
<organism evidence="9">
    <name type="scientific">uncultured bacterium 293</name>
    <dbReference type="NCBI Taxonomy" id="698389"/>
    <lineage>
        <taxon>Bacteria</taxon>
        <taxon>environmental samples</taxon>
    </lineage>
</organism>
<dbReference type="GO" id="GO:0005975">
    <property type="term" value="P:carbohydrate metabolic process"/>
    <property type="evidence" value="ECO:0007669"/>
    <property type="project" value="InterPro"/>
</dbReference>
<dbReference type="AlphaFoldDB" id="E3T602"/>
<dbReference type="EMBL" id="GU260698">
    <property type="protein sequence ID" value="ADC35746.1"/>
    <property type="molecule type" value="Genomic_DNA"/>
</dbReference>
<evidence type="ECO:0000256" key="7">
    <source>
        <dbReference type="ARBA" id="ARBA00047428"/>
    </source>
</evidence>
<comment type="catalytic activity">
    <reaction evidence="7">
        <text>D-glycero-beta-D-manno-heptose 1-phosphate + ATP + H(+) = ADP-D-glycero-beta-D-manno-heptose + diphosphate</text>
        <dbReference type="Rhea" id="RHEA:27465"/>
        <dbReference type="ChEBI" id="CHEBI:15378"/>
        <dbReference type="ChEBI" id="CHEBI:30616"/>
        <dbReference type="ChEBI" id="CHEBI:33019"/>
        <dbReference type="ChEBI" id="CHEBI:59967"/>
        <dbReference type="ChEBI" id="CHEBI:61593"/>
        <dbReference type="EC" id="2.7.7.70"/>
    </reaction>
</comment>
<sequence length="154" mass="16707">MASTLDELARERARWKDEGRAVVFTNGCFDLLHPGHVALLEAARAEGEVLVVGLNSDASVRGLKGEGRPLLPEQERAEALLALEAVDRVIVYSDPTPLELVRALRPDVLVKGADWAVEDIVGRAEVEEVGGRVVRVGLVPGRSTSSLVDRLRRP</sequence>
<evidence type="ECO:0000256" key="2">
    <source>
        <dbReference type="ARBA" id="ARBA00022679"/>
    </source>
</evidence>
<protein>
    <recommendedName>
        <fullName evidence="1">D-glycero-beta-D-manno-heptose 1-phosphate adenylyltransferase</fullName>
        <ecNumber evidence="1">2.7.7.70</ecNumber>
    </recommendedName>
</protein>
<keyword evidence="3" id="KW-0548">Nucleotidyltransferase</keyword>
<keyword evidence="6" id="KW-0119">Carbohydrate metabolism</keyword>
<dbReference type="NCBIfam" id="TIGR02199">
    <property type="entry name" value="rfaE_dom_II"/>
    <property type="match status" value="1"/>
</dbReference>
<dbReference type="InterPro" id="IPR014729">
    <property type="entry name" value="Rossmann-like_a/b/a_fold"/>
</dbReference>
<dbReference type="NCBIfam" id="TIGR00125">
    <property type="entry name" value="cyt_tran_rel"/>
    <property type="match status" value="1"/>
</dbReference>
<evidence type="ECO:0000313" key="9">
    <source>
        <dbReference type="EMBL" id="ADC35746.1"/>
    </source>
</evidence>
<dbReference type="InterPro" id="IPR004821">
    <property type="entry name" value="Cyt_trans-like"/>
</dbReference>
<reference evidence="9" key="2">
    <citation type="journal article" date="2010" name="Appl. Environ. Microbiol.">
        <title>Comparative analysis of acidobacterial genomic fragments from terrestrial and aquatic metagenomic libraries, with emphasis on acidobacteria subdivision 6.</title>
        <authorList>
            <person name="Kielak A.M."/>
            <person name="van Veen J.A."/>
            <person name="Kowalchuk G.A."/>
        </authorList>
    </citation>
    <scope>NUCLEOTIDE SEQUENCE</scope>
</reference>
<dbReference type="GO" id="GO:0005524">
    <property type="term" value="F:ATP binding"/>
    <property type="evidence" value="ECO:0007669"/>
    <property type="project" value="UniProtKB-KW"/>
</dbReference>
<keyword evidence="5" id="KW-0067">ATP-binding</keyword>
<keyword evidence="4" id="KW-0547">Nucleotide-binding</keyword>
<proteinExistence type="predicted"/>
<evidence type="ECO:0000256" key="6">
    <source>
        <dbReference type="ARBA" id="ARBA00023277"/>
    </source>
</evidence>
<dbReference type="GO" id="GO:0016773">
    <property type="term" value="F:phosphotransferase activity, alcohol group as acceptor"/>
    <property type="evidence" value="ECO:0007669"/>
    <property type="project" value="InterPro"/>
</dbReference>
<dbReference type="Pfam" id="PF01467">
    <property type="entry name" value="CTP_transf_like"/>
    <property type="match status" value="1"/>
</dbReference>
<feature type="domain" description="Cytidyltransferase-like" evidence="8">
    <location>
        <begin position="24"/>
        <end position="129"/>
    </location>
</feature>
<dbReference type="EC" id="2.7.7.70" evidence="1"/>
<accession>E3T602</accession>
<evidence type="ECO:0000256" key="1">
    <source>
        <dbReference type="ARBA" id="ARBA00012519"/>
    </source>
</evidence>
<dbReference type="PANTHER" id="PTHR43793">
    <property type="entry name" value="FAD SYNTHASE"/>
    <property type="match status" value="1"/>
</dbReference>
<keyword evidence="2" id="KW-0808">Transferase</keyword>
<evidence type="ECO:0000256" key="3">
    <source>
        <dbReference type="ARBA" id="ARBA00022695"/>
    </source>
</evidence>
<evidence type="ECO:0000256" key="4">
    <source>
        <dbReference type="ARBA" id="ARBA00022741"/>
    </source>
</evidence>
<dbReference type="SUPFAM" id="SSF52374">
    <property type="entry name" value="Nucleotidylyl transferase"/>
    <property type="match status" value="1"/>
</dbReference>
<dbReference type="InterPro" id="IPR050385">
    <property type="entry name" value="Archaeal_FAD_synthase"/>
</dbReference>
<dbReference type="InterPro" id="IPR011914">
    <property type="entry name" value="RfaE_dom_II"/>
</dbReference>